<feature type="non-terminal residue" evidence="1">
    <location>
        <position position="425"/>
    </location>
</feature>
<keyword evidence="2" id="KW-1185">Reference proteome</keyword>
<evidence type="ECO:0000313" key="1">
    <source>
        <dbReference type="EMBL" id="CAG8655407.1"/>
    </source>
</evidence>
<comment type="caution">
    <text evidence="1">The sequence shown here is derived from an EMBL/GenBank/DDBJ whole genome shotgun (WGS) entry which is preliminary data.</text>
</comment>
<dbReference type="PANTHER" id="PTHR15396">
    <property type="entry name" value="RIBONUCLEASE P PROTEIN SUBUNIT P40"/>
    <property type="match status" value="1"/>
</dbReference>
<dbReference type="GO" id="GO:0030681">
    <property type="term" value="C:multimeric ribonuclease P complex"/>
    <property type="evidence" value="ECO:0007669"/>
    <property type="project" value="TreeGrafter"/>
</dbReference>
<organism evidence="1 2">
    <name type="scientific">Paraglomus brasilianum</name>
    <dbReference type="NCBI Taxonomy" id="144538"/>
    <lineage>
        <taxon>Eukaryota</taxon>
        <taxon>Fungi</taxon>
        <taxon>Fungi incertae sedis</taxon>
        <taxon>Mucoromycota</taxon>
        <taxon>Glomeromycotina</taxon>
        <taxon>Glomeromycetes</taxon>
        <taxon>Paraglomerales</taxon>
        <taxon>Paraglomeraceae</taxon>
        <taxon>Paraglomus</taxon>
    </lineage>
</organism>
<dbReference type="InterPro" id="IPR013893">
    <property type="entry name" value="RNase_P_Rpp40"/>
</dbReference>
<protein>
    <submittedName>
        <fullName evidence="1">9746_t:CDS:1</fullName>
    </submittedName>
</protein>
<dbReference type="Pfam" id="PF08584">
    <property type="entry name" value="Ribonuc_P_40"/>
    <property type="match status" value="2"/>
</dbReference>
<dbReference type="GO" id="GO:0001682">
    <property type="term" value="P:tRNA 5'-leader removal"/>
    <property type="evidence" value="ECO:0007669"/>
    <property type="project" value="InterPro"/>
</dbReference>
<dbReference type="GO" id="GO:0000447">
    <property type="term" value="P:endonucleolytic cleavage in ITS1 to separate SSU-rRNA from 5.8S rRNA and LSU-rRNA from tricistronic rRNA transcript (SSU-rRNA, 5.8S rRNA, LSU-rRNA)"/>
    <property type="evidence" value="ECO:0007669"/>
    <property type="project" value="TreeGrafter"/>
</dbReference>
<dbReference type="AlphaFoldDB" id="A0A9N9E0T8"/>
<reference evidence="1" key="1">
    <citation type="submission" date="2021-06" db="EMBL/GenBank/DDBJ databases">
        <authorList>
            <person name="Kallberg Y."/>
            <person name="Tangrot J."/>
            <person name="Rosling A."/>
        </authorList>
    </citation>
    <scope>NUCLEOTIDE SEQUENCE</scope>
    <source>
        <strain evidence="1">BR232B</strain>
    </source>
</reference>
<name>A0A9N9E0T8_9GLOM</name>
<proteinExistence type="predicted"/>
<dbReference type="GO" id="GO:0000171">
    <property type="term" value="F:ribonuclease MRP activity"/>
    <property type="evidence" value="ECO:0007669"/>
    <property type="project" value="TreeGrafter"/>
</dbReference>
<dbReference type="PANTHER" id="PTHR15396:SF1">
    <property type="entry name" value="RIBONUCLEASE P PROTEIN SUBUNIT P40"/>
    <property type="match status" value="1"/>
</dbReference>
<dbReference type="GO" id="GO:0004526">
    <property type="term" value="F:ribonuclease P activity"/>
    <property type="evidence" value="ECO:0007669"/>
    <property type="project" value="TreeGrafter"/>
</dbReference>
<dbReference type="GO" id="GO:0000172">
    <property type="term" value="C:ribonuclease MRP complex"/>
    <property type="evidence" value="ECO:0007669"/>
    <property type="project" value="TreeGrafter"/>
</dbReference>
<sequence length="425" mass="48496">SRHSNIIFGHPFNHHVDIFLPTVVSSENINLWKTGEIFYYKVNLPLSYFIDESFINEYINKGQVIALSLTEGIDISDVFSIDGNGKLTLNVTKDTYESLGLAGKAAKFGSKNQRFVIELQLSAKAMSSGKKFYERIKWCFEHTLVDSFPFVIMYINATTKKPSEIKFPSAFKSQKFTAQSSLQSMSNILMPDISLIKNPTNGYWKYRAIEVYDWIGMASLQADRINSNDNVDSYVSLYKPPDPYYSGNGDLVKSMDIPWAALTVCGFADSPMSWTKQEHGFLMSGENNYTFIVWNDGTYVLYEANQQYKYQKHQHQRNQHATISETDNIDRNQIIGSIVDPSQIQRNTIWSGEDMEAFISSWSEIPGREEIREGEVESKGERLNDLLMSSMDWDTSTPFQNPLAIPVEMVLEIPLEIGFDILTYC</sequence>
<accession>A0A9N9E0T8</accession>
<dbReference type="Proteomes" id="UP000789739">
    <property type="component" value="Unassembled WGS sequence"/>
</dbReference>
<evidence type="ECO:0000313" key="2">
    <source>
        <dbReference type="Proteomes" id="UP000789739"/>
    </source>
</evidence>
<dbReference type="OrthoDB" id="63112at2759"/>
<gene>
    <name evidence="1" type="ORF">PBRASI_LOCUS10486</name>
</gene>
<dbReference type="EMBL" id="CAJVPI010003188">
    <property type="protein sequence ID" value="CAG8655407.1"/>
    <property type="molecule type" value="Genomic_DNA"/>
</dbReference>